<dbReference type="KEGG" id="hpel:HZS54_01290"/>
<organism evidence="2 3">
    <name type="scientific">Halosimplex pelagicum</name>
    <dbReference type="NCBI Taxonomy" id="869886"/>
    <lineage>
        <taxon>Archaea</taxon>
        <taxon>Methanobacteriati</taxon>
        <taxon>Methanobacteriota</taxon>
        <taxon>Stenosarchaea group</taxon>
        <taxon>Halobacteria</taxon>
        <taxon>Halobacteriales</taxon>
        <taxon>Haloarculaceae</taxon>
        <taxon>Halosimplex</taxon>
    </lineage>
</organism>
<reference evidence="2 3" key="1">
    <citation type="submission" date="2020-07" db="EMBL/GenBank/DDBJ databases">
        <title>Halosimplex litoreum sp. nov. and Halosimplex rubrum sp. nov., isolated from different salt environments.</title>
        <authorList>
            <person name="Cui H."/>
        </authorList>
    </citation>
    <scope>NUCLEOTIDE SEQUENCE [LARGE SCALE GENOMIC DNA]</scope>
    <source>
        <strain evidence="2 3">R2</strain>
    </source>
</reference>
<evidence type="ECO:0000313" key="2">
    <source>
        <dbReference type="EMBL" id="QLH80343.1"/>
    </source>
</evidence>
<feature type="transmembrane region" description="Helical" evidence="1">
    <location>
        <begin position="6"/>
        <end position="27"/>
    </location>
</feature>
<keyword evidence="3" id="KW-1185">Reference proteome</keyword>
<dbReference type="Proteomes" id="UP000509346">
    <property type="component" value="Chromosome"/>
</dbReference>
<proteinExistence type="predicted"/>
<feature type="transmembrane region" description="Helical" evidence="1">
    <location>
        <begin position="83"/>
        <end position="105"/>
    </location>
</feature>
<keyword evidence="1" id="KW-1133">Transmembrane helix</keyword>
<feature type="transmembrane region" description="Helical" evidence="1">
    <location>
        <begin position="117"/>
        <end position="146"/>
    </location>
</feature>
<dbReference type="GeneID" id="56081181"/>
<sequence>MNPVWSDFGVLVAVYAVVLPLGTAPLLASERVRALLCWPTERRVVNYLLLWVVVVPLQMLGYAAAVLVEDRVAASLGLGDPGLYGFAVVNYLVPAVCLGAAVLALRRRDAMPTESYGVVPLVVLWYGAVALAAMVTYALLMAIGALTF</sequence>
<evidence type="ECO:0000256" key="1">
    <source>
        <dbReference type="SAM" id="Phobius"/>
    </source>
</evidence>
<name>A0A7D5P3Z8_9EURY</name>
<dbReference type="RefSeq" id="WP_179920172.1">
    <property type="nucleotide sequence ID" value="NZ_CP058909.1"/>
</dbReference>
<evidence type="ECO:0000313" key="3">
    <source>
        <dbReference type="Proteomes" id="UP000509346"/>
    </source>
</evidence>
<keyword evidence="1" id="KW-0472">Membrane</keyword>
<feature type="transmembrane region" description="Helical" evidence="1">
    <location>
        <begin position="48"/>
        <end position="68"/>
    </location>
</feature>
<protein>
    <submittedName>
        <fullName evidence="2">Uncharacterized protein</fullName>
    </submittedName>
</protein>
<dbReference type="EMBL" id="CP058909">
    <property type="protein sequence ID" value="QLH80343.1"/>
    <property type="molecule type" value="Genomic_DNA"/>
</dbReference>
<dbReference type="AlphaFoldDB" id="A0A7D5P3Z8"/>
<accession>A0A7D5P3Z8</accession>
<gene>
    <name evidence="2" type="ORF">HZS54_01290</name>
</gene>
<keyword evidence="1" id="KW-0812">Transmembrane</keyword>